<reference evidence="2 3" key="1">
    <citation type="journal article" date="2011" name="Stand. Genomic Sci.">
        <title>Complete genome sequence of Thermomonospora curvata type strain (B9).</title>
        <authorList>
            <person name="Chertkov O."/>
            <person name="Sikorski J."/>
            <person name="Nolan M."/>
            <person name="Lapidus A."/>
            <person name="Lucas S."/>
            <person name="Del Rio T.G."/>
            <person name="Tice H."/>
            <person name="Cheng J.F."/>
            <person name="Goodwin L."/>
            <person name="Pitluck S."/>
            <person name="Liolios K."/>
            <person name="Ivanova N."/>
            <person name="Mavromatis K."/>
            <person name="Mikhailova N."/>
            <person name="Ovchinnikova G."/>
            <person name="Pati A."/>
            <person name="Chen A."/>
            <person name="Palaniappan K."/>
            <person name="Djao O.D."/>
            <person name="Land M."/>
            <person name="Hauser L."/>
            <person name="Chang Y.J."/>
            <person name="Jeffries C.D."/>
            <person name="Brettin T."/>
            <person name="Han C."/>
            <person name="Detter J.C."/>
            <person name="Rohde M."/>
            <person name="Goker M."/>
            <person name="Woyke T."/>
            <person name="Bristow J."/>
            <person name="Eisen J.A."/>
            <person name="Markowitz V."/>
            <person name="Hugenholtz P."/>
            <person name="Klenk H.P."/>
            <person name="Kyrpides N.C."/>
        </authorList>
    </citation>
    <scope>NUCLEOTIDE SEQUENCE [LARGE SCALE GENOMIC DNA]</scope>
    <source>
        <strain evidence="3">ATCC 19995 / DSM 43183 / JCM 3096 / KCTC 9072 / NBRC 15933 / NCIMB 10081 / Henssen B9</strain>
    </source>
</reference>
<dbReference type="PANTHER" id="PTHR33164:SF99">
    <property type="entry name" value="MARR FAMILY REGULATORY PROTEIN"/>
    <property type="match status" value="1"/>
</dbReference>
<dbReference type="GO" id="GO:0003700">
    <property type="term" value="F:DNA-binding transcription factor activity"/>
    <property type="evidence" value="ECO:0007669"/>
    <property type="project" value="InterPro"/>
</dbReference>
<evidence type="ECO:0000259" key="1">
    <source>
        <dbReference type="PROSITE" id="PS50995"/>
    </source>
</evidence>
<gene>
    <name evidence="2" type="ordered locus">Tcur_0686</name>
</gene>
<sequence length="160" mass="18415">MTRWLDEEEQQTWRAFLWTSRLLNEALDRQLQRDSGMPHTYYVILAMLSETPERRLTMSELARIVRSSPSRLSHAVTKLERLGHVRRVPHPTDRRTTLAVLTDKGFTVLREAAPGHVAAVRRHLFDRLTREQVLQLREILRAVLPALDTAGEAADIFGPS</sequence>
<dbReference type="InterPro" id="IPR036390">
    <property type="entry name" value="WH_DNA-bd_sf"/>
</dbReference>
<evidence type="ECO:0000313" key="2">
    <source>
        <dbReference type="EMBL" id="ACY96279.1"/>
    </source>
</evidence>
<dbReference type="SUPFAM" id="SSF46785">
    <property type="entry name" value="Winged helix' DNA-binding domain"/>
    <property type="match status" value="1"/>
</dbReference>
<dbReference type="Gene3D" id="1.10.10.10">
    <property type="entry name" value="Winged helix-like DNA-binding domain superfamily/Winged helix DNA-binding domain"/>
    <property type="match status" value="1"/>
</dbReference>
<evidence type="ECO:0000313" key="3">
    <source>
        <dbReference type="Proteomes" id="UP000001918"/>
    </source>
</evidence>
<dbReference type="PROSITE" id="PS50995">
    <property type="entry name" value="HTH_MARR_2"/>
    <property type="match status" value="1"/>
</dbReference>
<dbReference type="STRING" id="471852.Tcur_0686"/>
<dbReference type="OrthoDB" id="8635520at2"/>
<dbReference type="InterPro" id="IPR000835">
    <property type="entry name" value="HTH_MarR-typ"/>
</dbReference>
<dbReference type="InterPro" id="IPR039422">
    <property type="entry name" value="MarR/SlyA-like"/>
</dbReference>
<dbReference type="Pfam" id="PF12802">
    <property type="entry name" value="MarR_2"/>
    <property type="match status" value="1"/>
</dbReference>
<dbReference type="eggNOG" id="COG1846">
    <property type="taxonomic scope" value="Bacteria"/>
</dbReference>
<proteinExistence type="predicted"/>
<accession>D1A4P4</accession>
<dbReference type="GO" id="GO:0006950">
    <property type="term" value="P:response to stress"/>
    <property type="evidence" value="ECO:0007669"/>
    <property type="project" value="TreeGrafter"/>
</dbReference>
<dbReference type="Proteomes" id="UP000001918">
    <property type="component" value="Chromosome"/>
</dbReference>
<protein>
    <submittedName>
        <fullName evidence="2">Transcriptional regulator, MarR family</fullName>
    </submittedName>
</protein>
<dbReference type="SMART" id="SM00347">
    <property type="entry name" value="HTH_MARR"/>
    <property type="match status" value="1"/>
</dbReference>
<name>D1A4P4_THECD</name>
<dbReference type="KEGG" id="tcu:Tcur_0686"/>
<dbReference type="PANTHER" id="PTHR33164">
    <property type="entry name" value="TRANSCRIPTIONAL REGULATOR, MARR FAMILY"/>
    <property type="match status" value="1"/>
</dbReference>
<dbReference type="InterPro" id="IPR036388">
    <property type="entry name" value="WH-like_DNA-bd_sf"/>
</dbReference>
<keyword evidence="3" id="KW-1185">Reference proteome</keyword>
<dbReference type="PRINTS" id="PR00598">
    <property type="entry name" value="HTHMARR"/>
</dbReference>
<dbReference type="HOGENOM" id="CLU_083287_2_2_11"/>
<dbReference type="RefSeq" id="WP_012851063.1">
    <property type="nucleotide sequence ID" value="NC_013510.1"/>
</dbReference>
<dbReference type="AlphaFoldDB" id="D1A4P4"/>
<organism evidence="2 3">
    <name type="scientific">Thermomonospora curvata (strain ATCC 19995 / DSM 43183 / JCM 3096 / KCTC 9072 / NBRC 15933 / NCIMB 10081 / Henssen B9)</name>
    <dbReference type="NCBI Taxonomy" id="471852"/>
    <lineage>
        <taxon>Bacteria</taxon>
        <taxon>Bacillati</taxon>
        <taxon>Actinomycetota</taxon>
        <taxon>Actinomycetes</taxon>
        <taxon>Streptosporangiales</taxon>
        <taxon>Thermomonosporaceae</taxon>
        <taxon>Thermomonospora</taxon>
    </lineage>
</organism>
<dbReference type="EMBL" id="CP001738">
    <property type="protein sequence ID" value="ACY96279.1"/>
    <property type="molecule type" value="Genomic_DNA"/>
</dbReference>
<feature type="domain" description="HTH marR-type" evidence="1">
    <location>
        <begin position="1"/>
        <end position="145"/>
    </location>
</feature>